<organism evidence="4 5">
    <name type="scientific">Paenibacillus vandeheii</name>
    <dbReference type="NCBI Taxonomy" id="3035917"/>
    <lineage>
        <taxon>Bacteria</taxon>
        <taxon>Bacillati</taxon>
        <taxon>Bacillota</taxon>
        <taxon>Bacilli</taxon>
        <taxon>Bacillales</taxon>
        <taxon>Paenibacillaceae</taxon>
        <taxon>Paenibacillus</taxon>
    </lineage>
</organism>
<dbReference type="InterPro" id="IPR009057">
    <property type="entry name" value="Homeodomain-like_sf"/>
</dbReference>
<name>A0ABT8J8W0_9BACL</name>
<dbReference type="PANTHER" id="PTHR43479">
    <property type="entry name" value="ACREF/ENVCD OPERON REPRESSOR-RELATED"/>
    <property type="match status" value="1"/>
</dbReference>
<dbReference type="PANTHER" id="PTHR43479:SF11">
    <property type="entry name" value="ACREF_ENVCD OPERON REPRESSOR-RELATED"/>
    <property type="match status" value="1"/>
</dbReference>
<gene>
    <name evidence="4" type="ORF">P5G61_09820</name>
</gene>
<dbReference type="PROSITE" id="PS50977">
    <property type="entry name" value="HTH_TETR_2"/>
    <property type="match status" value="1"/>
</dbReference>
<dbReference type="Pfam" id="PF22604">
    <property type="entry name" value="TetR_HI_0893_C"/>
    <property type="match status" value="1"/>
</dbReference>
<sequence length="232" mass="26914">MLENLCDITSDCGVLYKREFKDAIAKVESFIDIDRSFDYILGMKTKSESKVDLIYQATIELLNENGLSEISISKIAKRAKISSSIIYFYFESKEDMLIKLYFLLKDQMHQLMFHGVTESTPVKVGFEKILRNYSNYILNNKDSFLLMEQFIGSPFIRKKCKDQNGGVFKPMYPLFERGIEEGLFKDLETNLLVTYSCLPFVEMGKEYLNGAYEFSPTNIDKMIQMSWDAIKV</sequence>
<dbReference type="Pfam" id="PF00440">
    <property type="entry name" value="TetR_N"/>
    <property type="match status" value="1"/>
</dbReference>
<reference evidence="4" key="1">
    <citation type="submission" date="2023-03" db="EMBL/GenBank/DDBJ databases">
        <title>MT1 and MT2 Draft Genomes of Novel Species.</title>
        <authorList>
            <person name="Venkateswaran K."/>
        </authorList>
    </citation>
    <scope>NUCLEOTIDE SEQUENCE</scope>
    <source>
        <strain evidence="4">F6_3S_P_1C</strain>
    </source>
</reference>
<keyword evidence="1 2" id="KW-0238">DNA-binding</keyword>
<dbReference type="Proteomes" id="UP001174205">
    <property type="component" value="Unassembled WGS sequence"/>
</dbReference>
<evidence type="ECO:0000313" key="4">
    <source>
        <dbReference type="EMBL" id="MDN4601521.1"/>
    </source>
</evidence>
<comment type="caution">
    <text evidence="4">The sequence shown here is derived from an EMBL/GenBank/DDBJ whole genome shotgun (WGS) entry which is preliminary data.</text>
</comment>
<proteinExistence type="predicted"/>
<dbReference type="PRINTS" id="PR00455">
    <property type="entry name" value="HTHTETR"/>
</dbReference>
<dbReference type="SUPFAM" id="SSF46689">
    <property type="entry name" value="Homeodomain-like"/>
    <property type="match status" value="1"/>
</dbReference>
<dbReference type="InterPro" id="IPR001647">
    <property type="entry name" value="HTH_TetR"/>
</dbReference>
<accession>A0ABT8J8W0</accession>
<keyword evidence="5" id="KW-1185">Reference proteome</keyword>
<dbReference type="Gene3D" id="1.10.357.10">
    <property type="entry name" value="Tetracycline Repressor, domain 2"/>
    <property type="match status" value="1"/>
</dbReference>
<feature type="DNA-binding region" description="H-T-H motif" evidence="2">
    <location>
        <begin position="71"/>
        <end position="90"/>
    </location>
</feature>
<feature type="domain" description="HTH tetR-type" evidence="3">
    <location>
        <begin position="48"/>
        <end position="108"/>
    </location>
</feature>
<protein>
    <submittedName>
        <fullName evidence="4">TetR/AcrR family transcriptional regulator</fullName>
    </submittedName>
</protein>
<dbReference type="SUPFAM" id="SSF48498">
    <property type="entry name" value="Tetracyclin repressor-like, C-terminal domain"/>
    <property type="match status" value="1"/>
</dbReference>
<evidence type="ECO:0000256" key="1">
    <source>
        <dbReference type="ARBA" id="ARBA00023125"/>
    </source>
</evidence>
<dbReference type="InterPro" id="IPR050624">
    <property type="entry name" value="HTH-type_Tx_Regulator"/>
</dbReference>
<evidence type="ECO:0000256" key="2">
    <source>
        <dbReference type="PROSITE-ProRule" id="PRU00335"/>
    </source>
</evidence>
<dbReference type="EMBL" id="JAROCD010000004">
    <property type="protein sequence ID" value="MDN4601521.1"/>
    <property type="molecule type" value="Genomic_DNA"/>
</dbReference>
<dbReference type="RefSeq" id="WP_301246278.1">
    <property type="nucleotide sequence ID" value="NZ_JAROCD010000004.1"/>
</dbReference>
<dbReference type="InterPro" id="IPR054422">
    <property type="entry name" value="TetR-like_HI_0893_C"/>
</dbReference>
<dbReference type="InterPro" id="IPR036271">
    <property type="entry name" value="Tet_transcr_reg_TetR-rel_C_sf"/>
</dbReference>
<evidence type="ECO:0000313" key="5">
    <source>
        <dbReference type="Proteomes" id="UP001174205"/>
    </source>
</evidence>
<evidence type="ECO:0000259" key="3">
    <source>
        <dbReference type="PROSITE" id="PS50977"/>
    </source>
</evidence>